<protein>
    <recommendedName>
        <fullName evidence="4">Myb-like domain-containing protein</fullName>
    </recommendedName>
</protein>
<feature type="compositionally biased region" description="Basic and acidic residues" evidence="1">
    <location>
        <begin position="33"/>
        <end position="42"/>
    </location>
</feature>
<feature type="compositionally biased region" description="Basic and acidic residues" evidence="1">
    <location>
        <begin position="100"/>
        <end position="114"/>
    </location>
</feature>
<feature type="region of interest" description="Disordered" evidence="1">
    <location>
        <begin position="1"/>
        <end position="50"/>
    </location>
</feature>
<name>A0A9E7GZX1_9LILI</name>
<evidence type="ECO:0000256" key="1">
    <source>
        <dbReference type="SAM" id="MobiDB-lite"/>
    </source>
</evidence>
<dbReference type="SUPFAM" id="SSF46689">
    <property type="entry name" value="Homeodomain-like"/>
    <property type="match status" value="1"/>
</dbReference>
<dbReference type="InterPro" id="IPR009057">
    <property type="entry name" value="Homeodomain-like_sf"/>
</dbReference>
<feature type="compositionally biased region" description="Polar residues" evidence="1">
    <location>
        <begin position="11"/>
        <end position="20"/>
    </location>
</feature>
<dbReference type="CDD" id="cd11660">
    <property type="entry name" value="SANT_TRF"/>
    <property type="match status" value="1"/>
</dbReference>
<feature type="region of interest" description="Disordered" evidence="1">
    <location>
        <begin position="89"/>
        <end position="114"/>
    </location>
</feature>
<sequence>MDPAAGPASDETASTASNPDALNDAVDGPTRGGPDKRPREKTVAAPSPPPYPSFTHLEGFHLPFALGIPCRSLVRSLLTMSHKTVITYKRKRSSSQSDLTKARKVDSSEKTEQKMLPKAELDTFDQRRARRGTNKQALIRGALALARALARAARRRLAPPRASSAGCARALAGGAAPRLNGDRHRAFAAARLRRRLPRIAAALPLRARRRCCRSPLIVAVACRSDVAEICLILEKKPQLRLNHMKPFLDSSKSVGGTHSDAEIVGESRPPCSHSESMGLTTTDTTKNYITVENEQPDLAQNEIVTREATRDKVAEERGHENLVKPQTSTPNRAVVLPDENSEGKAKNTQGLVNVDEALQEFSDVERIGVCSGQASNRMASSLRPVGSSVQNQLDPESRSKGKLPFSNLRGPAHKKQQHTEASDTSYVCANSPDIVGPKDFQNIPSSSSGLNFKNSVNQDDRVREIQWPDFGDTTSRSQHQQMFNNATHAWHSTLSDKPRGILAPWSEPELDFLWIGVRRHGLNNWNAILKDPILSFLRSRVAEDLAEQWSREHKKLLVDTPQPTRPYSAPALSPSPFMLRSATHGCYSGNISLPSGLQTERAEATFSPRGLFIHNENTRGSIPVGRTPVNLHLGSIPARSDYSTTGISYPRDFEAHNIKNQFETSTSHIGLLETPRHEIQSPPVSSITLPQWLSKALKRNQERLGLADPSTGQSMLKNEKRIYNPNFENLSAPDHTVASGGNAGSTRVDEPWFPKRSCMIPIQGITFQGFSSVDPGWDTKSFDSSAPSTLGMIIGETCKDAVDAGLGPNNALDWNKKSSGSVGPSNLGMIHEDTSSEDTISDDQIGKSYTYKKQAFHSLLFLPVLDNFFSAIKLVIFHSYAGVPFLVALRAGMLIPDILSSRRVLRLLQDLAVNLIVARSSETNSVKEIGPRGD</sequence>
<evidence type="ECO:0000313" key="3">
    <source>
        <dbReference type="Proteomes" id="UP001055439"/>
    </source>
</evidence>
<organism evidence="2 3">
    <name type="scientific">Musa troglodytarum</name>
    <name type="common">fe'i banana</name>
    <dbReference type="NCBI Taxonomy" id="320322"/>
    <lineage>
        <taxon>Eukaryota</taxon>
        <taxon>Viridiplantae</taxon>
        <taxon>Streptophyta</taxon>
        <taxon>Embryophyta</taxon>
        <taxon>Tracheophyta</taxon>
        <taxon>Spermatophyta</taxon>
        <taxon>Magnoliopsida</taxon>
        <taxon>Liliopsida</taxon>
        <taxon>Zingiberales</taxon>
        <taxon>Musaceae</taxon>
        <taxon>Musa</taxon>
    </lineage>
</organism>
<dbReference type="OrthoDB" id="608866at2759"/>
<dbReference type="AlphaFoldDB" id="A0A9E7GZX1"/>
<feature type="region of interest" description="Disordered" evidence="1">
    <location>
        <begin position="379"/>
        <end position="423"/>
    </location>
</feature>
<reference evidence="2" key="1">
    <citation type="submission" date="2022-05" db="EMBL/GenBank/DDBJ databases">
        <title>The Musa troglodytarum L. genome provides insights into the mechanism of non-climacteric behaviour and enrichment of carotenoids.</title>
        <authorList>
            <person name="Wang J."/>
        </authorList>
    </citation>
    <scope>NUCLEOTIDE SEQUENCE</scope>
    <source>
        <tissue evidence="2">Leaf</tissue>
    </source>
</reference>
<feature type="compositionally biased region" description="Basic and acidic residues" evidence="1">
    <location>
        <begin position="312"/>
        <end position="322"/>
    </location>
</feature>
<feature type="region of interest" description="Disordered" evidence="1">
    <location>
        <begin position="312"/>
        <end position="333"/>
    </location>
</feature>
<dbReference type="EMBL" id="CP097509">
    <property type="protein sequence ID" value="URE20583.1"/>
    <property type="molecule type" value="Genomic_DNA"/>
</dbReference>
<keyword evidence="3" id="KW-1185">Reference proteome</keyword>
<evidence type="ECO:0000313" key="2">
    <source>
        <dbReference type="EMBL" id="URE20583.1"/>
    </source>
</evidence>
<accession>A0A9E7GZX1</accession>
<proteinExistence type="predicted"/>
<gene>
    <name evidence="2" type="ORF">MUK42_12551</name>
</gene>
<feature type="region of interest" description="Disordered" evidence="1">
    <location>
        <begin position="252"/>
        <end position="280"/>
    </location>
</feature>
<dbReference type="Gene3D" id="1.10.10.60">
    <property type="entry name" value="Homeodomain-like"/>
    <property type="match status" value="1"/>
</dbReference>
<dbReference type="Proteomes" id="UP001055439">
    <property type="component" value="Chromosome 7"/>
</dbReference>
<evidence type="ECO:0008006" key="4">
    <source>
        <dbReference type="Google" id="ProtNLM"/>
    </source>
</evidence>